<feature type="non-terminal residue" evidence="6">
    <location>
        <position position="281"/>
    </location>
</feature>
<dbReference type="InterPro" id="IPR020904">
    <property type="entry name" value="Sc_DH/Rdtase_CS"/>
</dbReference>
<evidence type="ECO:0000313" key="6">
    <source>
        <dbReference type="EMBL" id="PYH49233.1"/>
    </source>
</evidence>
<dbReference type="Gene3D" id="3.40.50.720">
    <property type="entry name" value="NAD(P)-binding Rossmann-like Domain"/>
    <property type="match status" value="1"/>
</dbReference>
<dbReference type="InterPro" id="IPR057326">
    <property type="entry name" value="KR_dom"/>
</dbReference>
<keyword evidence="7" id="KW-1185">Reference proteome</keyword>
<dbReference type="SMART" id="SM00822">
    <property type="entry name" value="PKS_KR"/>
    <property type="match status" value="1"/>
</dbReference>
<evidence type="ECO:0000256" key="4">
    <source>
        <dbReference type="RuleBase" id="RU000363"/>
    </source>
</evidence>
<dbReference type="Proteomes" id="UP000248349">
    <property type="component" value="Unassembled WGS sequence"/>
</dbReference>
<dbReference type="InterPro" id="IPR002347">
    <property type="entry name" value="SDR_fam"/>
</dbReference>
<dbReference type="AlphaFoldDB" id="A0A318ZY37"/>
<sequence length="281" mass="29388">MPTYLITGASTGLGAALAHAALAAGHTVLATARNPARAAEAQPTLTSSPSLTWLPLDVSTADATATLAAALAAHPPVDVVINNAGYALLGSIEDMSLEEVHAQFATNVYGVISVLKAVLPPMRARRTGTVVNISSSAGVDGLAACGVYAGTKFALEGMSEALSRELAPFNIRVLLVEPGTLRTSFWSAYTEPAAGMDPGYKDTPLETLLTKFKANRESGAAGSDPDKAAQRIVELVDGTGFGQGKQGWLRVPLGEDCFHRFQAKIDLLQKNLEEMREVALS</sequence>
<evidence type="ECO:0000256" key="3">
    <source>
        <dbReference type="ARBA" id="ARBA00023002"/>
    </source>
</evidence>
<dbReference type="PROSITE" id="PS00061">
    <property type="entry name" value="ADH_SHORT"/>
    <property type="match status" value="1"/>
</dbReference>
<protein>
    <submittedName>
        <fullName evidence="6">NAD(P)-binding protein</fullName>
    </submittedName>
</protein>
<organism evidence="6 7">
    <name type="scientific">Aspergillus saccharolyticus JOP 1030-1</name>
    <dbReference type="NCBI Taxonomy" id="1450539"/>
    <lineage>
        <taxon>Eukaryota</taxon>
        <taxon>Fungi</taxon>
        <taxon>Dikarya</taxon>
        <taxon>Ascomycota</taxon>
        <taxon>Pezizomycotina</taxon>
        <taxon>Eurotiomycetes</taxon>
        <taxon>Eurotiomycetidae</taxon>
        <taxon>Eurotiales</taxon>
        <taxon>Aspergillaceae</taxon>
        <taxon>Aspergillus</taxon>
        <taxon>Aspergillus subgen. Circumdati</taxon>
    </lineage>
</organism>
<dbReference type="PRINTS" id="PR00081">
    <property type="entry name" value="GDHRDH"/>
</dbReference>
<feature type="domain" description="Ketoreductase" evidence="5">
    <location>
        <begin position="2"/>
        <end position="189"/>
    </location>
</feature>
<comment type="similarity">
    <text evidence="1 4">Belongs to the short-chain dehydrogenases/reductases (SDR) family.</text>
</comment>
<dbReference type="RefSeq" id="XP_025435215.1">
    <property type="nucleotide sequence ID" value="XM_025572429.1"/>
</dbReference>
<evidence type="ECO:0000256" key="2">
    <source>
        <dbReference type="ARBA" id="ARBA00022857"/>
    </source>
</evidence>
<keyword evidence="3" id="KW-0560">Oxidoreductase</keyword>
<dbReference type="SUPFAM" id="SSF51735">
    <property type="entry name" value="NAD(P)-binding Rossmann-fold domains"/>
    <property type="match status" value="1"/>
</dbReference>
<dbReference type="GO" id="GO:0044550">
    <property type="term" value="P:secondary metabolite biosynthetic process"/>
    <property type="evidence" value="ECO:0007669"/>
    <property type="project" value="UniProtKB-ARBA"/>
</dbReference>
<evidence type="ECO:0000256" key="1">
    <source>
        <dbReference type="ARBA" id="ARBA00006484"/>
    </source>
</evidence>
<name>A0A318ZY37_9EURO</name>
<dbReference type="EMBL" id="KZ821219">
    <property type="protein sequence ID" value="PYH49233.1"/>
    <property type="molecule type" value="Genomic_DNA"/>
</dbReference>
<accession>A0A318ZY37</accession>
<reference evidence="6 7" key="1">
    <citation type="submission" date="2016-12" db="EMBL/GenBank/DDBJ databases">
        <title>The genomes of Aspergillus section Nigri reveals drivers in fungal speciation.</title>
        <authorList>
            <consortium name="DOE Joint Genome Institute"/>
            <person name="Vesth T.C."/>
            <person name="Nybo J."/>
            <person name="Theobald S."/>
            <person name="Brandl J."/>
            <person name="Frisvad J.C."/>
            <person name="Nielsen K.F."/>
            <person name="Lyhne E.K."/>
            <person name="Kogle M.E."/>
            <person name="Kuo A."/>
            <person name="Riley R."/>
            <person name="Clum A."/>
            <person name="Nolan M."/>
            <person name="Lipzen A."/>
            <person name="Salamov A."/>
            <person name="Henrissat B."/>
            <person name="Wiebenga A."/>
            <person name="De Vries R.P."/>
            <person name="Grigoriev I.V."/>
            <person name="Mortensen U.H."/>
            <person name="Andersen M.R."/>
            <person name="Baker S.E."/>
        </authorList>
    </citation>
    <scope>NUCLEOTIDE SEQUENCE [LARGE SCALE GENOMIC DNA]</scope>
    <source>
        <strain evidence="6 7">JOP 1030-1</strain>
    </source>
</reference>
<dbReference type="GeneID" id="37073657"/>
<dbReference type="PANTHER" id="PTHR43976">
    <property type="entry name" value="SHORT CHAIN DEHYDROGENASE"/>
    <property type="match status" value="1"/>
</dbReference>
<dbReference type="Pfam" id="PF00106">
    <property type="entry name" value="adh_short"/>
    <property type="match status" value="1"/>
</dbReference>
<dbReference type="InterPro" id="IPR036291">
    <property type="entry name" value="NAD(P)-bd_dom_sf"/>
</dbReference>
<dbReference type="PRINTS" id="PR00080">
    <property type="entry name" value="SDRFAMILY"/>
</dbReference>
<dbReference type="OrthoDB" id="1274115at2759"/>
<dbReference type="PANTHER" id="PTHR43976:SF16">
    <property type="entry name" value="SHORT-CHAIN DEHYDROGENASE_REDUCTASE FAMILY PROTEIN"/>
    <property type="match status" value="1"/>
</dbReference>
<keyword evidence="2" id="KW-0521">NADP</keyword>
<evidence type="ECO:0000259" key="5">
    <source>
        <dbReference type="SMART" id="SM00822"/>
    </source>
</evidence>
<dbReference type="STRING" id="1450539.A0A318ZY37"/>
<dbReference type="GO" id="GO:0016491">
    <property type="term" value="F:oxidoreductase activity"/>
    <property type="evidence" value="ECO:0007669"/>
    <property type="project" value="UniProtKB-KW"/>
</dbReference>
<proteinExistence type="inferred from homology"/>
<dbReference type="InterPro" id="IPR051911">
    <property type="entry name" value="SDR_oxidoreductase"/>
</dbReference>
<gene>
    <name evidence="6" type="ORF">BP01DRAFT_310684</name>
</gene>
<evidence type="ECO:0000313" key="7">
    <source>
        <dbReference type="Proteomes" id="UP000248349"/>
    </source>
</evidence>